<dbReference type="Proteomes" id="UP000179769">
    <property type="component" value="Unassembled WGS sequence"/>
</dbReference>
<protein>
    <submittedName>
        <fullName evidence="2">Uncharacterized protein</fullName>
    </submittedName>
</protein>
<feature type="compositionally biased region" description="Basic and acidic residues" evidence="1">
    <location>
        <begin position="59"/>
        <end position="70"/>
    </location>
</feature>
<dbReference type="AlphaFoldDB" id="A0A1S1Q5S4"/>
<gene>
    <name evidence="2" type="ORF">BBK14_20230</name>
</gene>
<name>A0A1S1Q5S4_9ACTN</name>
<feature type="region of interest" description="Disordered" evidence="1">
    <location>
        <begin position="49"/>
        <end position="70"/>
    </location>
</feature>
<dbReference type="RefSeq" id="WP_071064680.1">
    <property type="nucleotide sequence ID" value="NZ_MAXA01000221.1"/>
</dbReference>
<reference evidence="3" key="1">
    <citation type="submission" date="2016-07" db="EMBL/GenBank/DDBJ databases">
        <title>Frankia sp. NRRL B-16219 Genome sequencing.</title>
        <authorList>
            <person name="Ghodhbane-Gtari F."/>
            <person name="Swanson E."/>
            <person name="Gueddou A."/>
            <person name="Louati M."/>
            <person name="Nouioui I."/>
            <person name="Hezbri K."/>
            <person name="Abebe-Akele F."/>
            <person name="Simpson S."/>
            <person name="Morris K."/>
            <person name="Thomas K."/>
            <person name="Gtari M."/>
            <person name="Tisa L.S."/>
        </authorList>
    </citation>
    <scope>NUCLEOTIDE SEQUENCE [LARGE SCALE GENOMIC DNA]</scope>
    <source>
        <strain evidence="3">NRRL B-16219</strain>
    </source>
</reference>
<dbReference type="EMBL" id="MAXA01000221">
    <property type="protein sequence ID" value="OHV27534.1"/>
    <property type="molecule type" value="Genomic_DNA"/>
</dbReference>
<evidence type="ECO:0000313" key="3">
    <source>
        <dbReference type="Proteomes" id="UP000179769"/>
    </source>
</evidence>
<accession>A0A1S1Q5S4</accession>
<keyword evidence="3" id="KW-1185">Reference proteome</keyword>
<proteinExistence type="predicted"/>
<evidence type="ECO:0000313" key="2">
    <source>
        <dbReference type="EMBL" id="OHV27534.1"/>
    </source>
</evidence>
<comment type="caution">
    <text evidence="2">The sequence shown here is derived from an EMBL/GenBank/DDBJ whole genome shotgun (WGS) entry which is preliminary data.</text>
</comment>
<organism evidence="2 3">
    <name type="scientific">Parafrankia soli</name>
    <dbReference type="NCBI Taxonomy" id="2599596"/>
    <lineage>
        <taxon>Bacteria</taxon>
        <taxon>Bacillati</taxon>
        <taxon>Actinomycetota</taxon>
        <taxon>Actinomycetes</taxon>
        <taxon>Frankiales</taxon>
        <taxon>Frankiaceae</taxon>
        <taxon>Parafrankia</taxon>
    </lineage>
</organism>
<sequence length="70" mass="7772">MLRELSPTGEPVTIHRCSFEDGLYDAAVNAAEFANTCEIDCPRPHAPWISRGSRSSLRRRGEINAERGIS</sequence>
<evidence type="ECO:0000256" key="1">
    <source>
        <dbReference type="SAM" id="MobiDB-lite"/>
    </source>
</evidence>